<dbReference type="InterPro" id="IPR006913">
    <property type="entry name" value="CENP-V/GFA"/>
</dbReference>
<dbReference type="SUPFAM" id="SSF51316">
    <property type="entry name" value="Mss4-like"/>
    <property type="match status" value="1"/>
</dbReference>
<keyword evidence="2" id="KW-0479">Metal-binding</keyword>
<accession>A0ABV7IM88</accession>
<dbReference type="InterPro" id="IPR011057">
    <property type="entry name" value="Mss4-like_sf"/>
</dbReference>
<organism evidence="6 7">
    <name type="scientific">Novosphingobium bradum</name>
    <dbReference type="NCBI Taxonomy" id="1737444"/>
    <lineage>
        <taxon>Bacteria</taxon>
        <taxon>Pseudomonadati</taxon>
        <taxon>Pseudomonadota</taxon>
        <taxon>Alphaproteobacteria</taxon>
        <taxon>Sphingomonadales</taxon>
        <taxon>Sphingomonadaceae</taxon>
        <taxon>Novosphingobium</taxon>
    </lineage>
</organism>
<keyword evidence="4" id="KW-0456">Lyase</keyword>
<sequence>MEADGGCYCGAVRYHLSGEFLMKMLCYCRECQHASGGAGTVAAVVPQSAFAYTRGEPGRFTRSDIAAPVTREFCRDCGTPLLSRSPQVPGAVIVKAGTLDDPALFGQADSVIFAGEKQVYHACPEGVPVFQTVPSRG</sequence>
<dbReference type="RefSeq" id="WP_379509179.1">
    <property type="nucleotide sequence ID" value="NZ_JBHRTQ010000007.1"/>
</dbReference>
<protein>
    <submittedName>
        <fullName evidence="6">GFA family protein</fullName>
    </submittedName>
</protein>
<evidence type="ECO:0000256" key="2">
    <source>
        <dbReference type="ARBA" id="ARBA00022723"/>
    </source>
</evidence>
<feature type="domain" description="CENP-V/GFA" evidence="5">
    <location>
        <begin position="3"/>
        <end position="121"/>
    </location>
</feature>
<comment type="caution">
    <text evidence="6">The sequence shown here is derived from an EMBL/GenBank/DDBJ whole genome shotgun (WGS) entry which is preliminary data.</text>
</comment>
<evidence type="ECO:0000256" key="4">
    <source>
        <dbReference type="ARBA" id="ARBA00023239"/>
    </source>
</evidence>
<dbReference type="Gene3D" id="3.90.1590.10">
    <property type="entry name" value="glutathione-dependent formaldehyde- activating enzyme (gfa)"/>
    <property type="match status" value="1"/>
</dbReference>
<evidence type="ECO:0000313" key="7">
    <source>
        <dbReference type="Proteomes" id="UP001595604"/>
    </source>
</evidence>
<comment type="similarity">
    <text evidence="1">Belongs to the Gfa family.</text>
</comment>
<gene>
    <name evidence="6" type="ORF">ACFOD9_05970</name>
</gene>
<evidence type="ECO:0000259" key="5">
    <source>
        <dbReference type="PROSITE" id="PS51891"/>
    </source>
</evidence>
<dbReference type="Pfam" id="PF04828">
    <property type="entry name" value="GFA"/>
    <property type="match status" value="1"/>
</dbReference>
<keyword evidence="7" id="KW-1185">Reference proteome</keyword>
<dbReference type="PANTHER" id="PTHR33337:SF40">
    <property type="entry name" value="CENP-V_GFA DOMAIN-CONTAINING PROTEIN-RELATED"/>
    <property type="match status" value="1"/>
</dbReference>
<dbReference type="PANTHER" id="PTHR33337">
    <property type="entry name" value="GFA DOMAIN-CONTAINING PROTEIN"/>
    <property type="match status" value="1"/>
</dbReference>
<name>A0ABV7IM88_9SPHN</name>
<dbReference type="EMBL" id="JBHRTQ010000007">
    <property type="protein sequence ID" value="MFC3173793.1"/>
    <property type="molecule type" value="Genomic_DNA"/>
</dbReference>
<dbReference type="PROSITE" id="PS51891">
    <property type="entry name" value="CENP_V_GFA"/>
    <property type="match status" value="1"/>
</dbReference>
<proteinExistence type="inferred from homology"/>
<keyword evidence="3" id="KW-0862">Zinc</keyword>
<evidence type="ECO:0000256" key="3">
    <source>
        <dbReference type="ARBA" id="ARBA00022833"/>
    </source>
</evidence>
<dbReference type="Proteomes" id="UP001595604">
    <property type="component" value="Unassembled WGS sequence"/>
</dbReference>
<reference evidence="7" key="1">
    <citation type="journal article" date="2019" name="Int. J. Syst. Evol. Microbiol.">
        <title>The Global Catalogue of Microorganisms (GCM) 10K type strain sequencing project: providing services to taxonomists for standard genome sequencing and annotation.</title>
        <authorList>
            <consortium name="The Broad Institute Genomics Platform"/>
            <consortium name="The Broad Institute Genome Sequencing Center for Infectious Disease"/>
            <person name="Wu L."/>
            <person name="Ma J."/>
        </authorList>
    </citation>
    <scope>NUCLEOTIDE SEQUENCE [LARGE SCALE GENOMIC DNA]</scope>
    <source>
        <strain evidence="7">KCTC 42984</strain>
    </source>
</reference>
<evidence type="ECO:0000256" key="1">
    <source>
        <dbReference type="ARBA" id="ARBA00005495"/>
    </source>
</evidence>
<evidence type="ECO:0000313" key="6">
    <source>
        <dbReference type="EMBL" id="MFC3173793.1"/>
    </source>
</evidence>